<evidence type="ECO:0000256" key="2">
    <source>
        <dbReference type="ARBA" id="ARBA00023015"/>
    </source>
</evidence>
<dbReference type="InterPro" id="IPR001878">
    <property type="entry name" value="Znf_CCHC"/>
</dbReference>
<accession>A0A022QTK8</accession>
<reference evidence="11 12" key="1">
    <citation type="journal article" date="2013" name="Proc. Natl. Acad. Sci. U.S.A.">
        <title>Fine-scale variation in meiotic recombination in Mimulus inferred from population shotgun sequencing.</title>
        <authorList>
            <person name="Hellsten U."/>
            <person name="Wright K.M."/>
            <person name="Jenkins J."/>
            <person name="Shu S."/>
            <person name="Yuan Y."/>
            <person name="Wessler S.R."/>
            <person name="Schmutz J."/>
            <person name="Willis J.H."/>
            <person name="Rokhsar D.S."/>
        </authorList>
    </citation>
    <scope>NUCLEOTIDE SEQUENCE [LARGE SCALE GENOMIC DNA]</scope>
    <source>
        <strain evidence="12">cv. DUN x IM62</strain>
    </source>
</reference>
<name>A0A022QTK8_ERYGU</name>
<dbReference type="InterPro" id="IPR006447">
    <property type="entry name" value="Myb_dom_plants"/>
</dbReference>
<dbReference type="Gene3D" id="1.10.10.60">
    <property type="entry name" value="Homeodomain-like"/>
    <property type="match status" value="1"/>
</dbReference>
<dbReference type="GO" id="GO:0005634">
    <property type="term" value="C:nucleus"/>
    <property type="evidence" value="ECO:0007669"/>
    <property type="project" value="UniProtKB-SubCell"/>
</dbReference>
<dbReference type="GO" id="GO:0009739">
    <property type="term" value="P:response to gibberellin"/>
    <property type="evidence" value="ECO:0000318"/>
    <property type="project" value="GO_Central"/>
</dbReference>
<dbReference type="InterPro" id="IPR017930">
    <property type="entry name" value="Myb_dom"/>
</dbReference>
<dbReference type="PROSITE" id="PS50158">
    <property type="entry name" value="ZF_CCHC"/>
    <property type="match status" value="1"/>
</dbReference>
<sequence length="206" mass="22562">MGRKCSECGKVGHNSRTCTTSASRSGLVADDRDDDVIINGGGGGIRLFGVRIDDDVIISSSALSSSLIITPMKKSLRFDSLPIMILTPPAAPSSSSSSSIYDNSDNNNNTFTAGGYLSDDPLIHQPPERRKGVPWTEDEHRTFLDGLEKLGKGDWRGISREYVSTRTPTQIASHAQKYFLRQTTKKTKHRSSLFDMVIISIISLKN</sequence>
<keyword evidence="4" id="KW-0804">Transcription</keyword>
<evidence type="ECO:0000256" key="1">
    <source>
        <dbReference type="ARBA" id="ARBA00004123"/>
    </source>
</evidence>
<dbReference type="FunFam" id="1.10.10.60:FF:000009">
    <property type="entry name" value="transcription factor MYB1R1"/>
    <property type="match status" value="1"/>
</dbReference>
<dbReference type="GO" id="GO:0009723">
    <property type="term" value="P:response to ethylene"/>
    <property type="evidence" value="ECO:0000318"/>
    <property type="project" value="GO_Central"/>
</dbReference>
<evidence type="ECO:0000259" key="10">
    <source>
        <dbReference type="PROSITE" id="PS51294"/>
    </source>
</evidence>
<dbReference type="PANTHER" id="PTHR44191:SF62">
    <property type="entry name" value="OS04G0341900 PROTEIN"/>
    <property type="match status" value="1"/>
</dbReference>
<dbReference type="GO" id="GO:0006355">
    <property type="term" value="P:regulation of DNA-templated transcription"/>
    <property type="evidence" value="ECO:0007669"/>
    <property type="project" value="UniProtKB-ARBA"/>
</dbReference>
<evidence type="ECO:0000256" key="3">
    <source>
        <dbReference type="ARBA" id="ARBA00023125"/>
    </source>
</evidence>
<feature type="domain" description="SANT" evidence="9">
    <location>
        <begin position="135"/>
        <end position="183"/>
    </location>
</feature>
<gene>
    <name evidence="11" type="ORF">MIMGU_mgv1a019786mg</name>
</gene>
<dbReference type="CDD" id="cd00167">
    <property type="entry name" value="SANT"/>
    <property type="match status" value="1"/>
</dbReference>
<dbReference type="STRING" id="4155.A0A022QTK8"/>
<keyword evidence="6" id="KW-0862">Zinc</keyword>
<evidence type="ECO:0000313" key="11">
    <source>
        <dbReference type="EMBL" id="EYU30648.1"/>
    </source>
</evidence>
<dbReference type="NCBIfam" id="TIGR01557">
    <property type="entry name" value="myb_SHAQKYF"/>
    <property type="match status" value="1"/>
</dbReference>
<keyword evidence="6" id="KW-0863">Zinc-finger</keyword>
<evidence type="ECO:0000256" key="5">
    <source>
        <dbReference type="ARBA" id="ARBA00023242"/>
    </source>
</evidence>
<dbReference type="PANTHER" id="PTHR44191">
    <property type="entry name" value="TRANSCRIPTION FACTOR KUA1"/>
    <property type="match status" value="1"/>
</dbReference>
<dbReference type="InterPro" id="IPR017884">
    <property type="entry name" value="SANT_dom"/>
</dbReference>
<proteinExistence type="predicted"/>
<organism evidence="11 12">
    <name type="scientific">Erythranthe guttata</name>
    <name type="common">Yellow monkey flower</name>
    <name type="synonym">Mimulus guttatus</name>
    <dbReference type="NCBI Taxonomy" id="4155"/>
    <lineage>
        <taxon>Eukaryota</taxon>
        <taxon>Viridiplantae</taxon>
        <taxon>Streptophyta</taxon>
        <taxon>Embryophyta</taxon>
        <taxon>Tracheophyta</taxon>
        <taxon>Spermatophyta</taxon>
        <taxon>Magnoliopsida</taxon>
        <taxon>eudicotyledons</taxon>
        <taxon>Gunneridae</taxon>
        <taxon>Pentapetalae</taxon>
        <taxon>asterids</taxon>
        <taxon>lamiids</taxon>
        <taxon>Lamiales</taxon>
        <taxon>Phrymaceae</taxon>
        <taxon>Erythranthe</taxon>
    </lineage>
</organism>
<keyword evidence="12" id="KW-1185">Reference proteome</keyword>
<feature type="domain" description="CCHC-type" evidence="8">
    <location>
        <begin position="3"/>
        <end position="18"/>
    </location>
</feature>
<protein>
    <submittedName>
        <fullName evidence="11">Uncharacterized protein</fullName>
    </submittedName>
</protein>
<evidence type="ECO:0000259" key="9">
    <source>
        <dbReference type="PROSITE" id="PS51293"/>
    </source>
</evidence>
<feature type="domain" description="HTH myb-type" evidence="10">
    <location>
        <begin position="128"/>
        <end position="183"/>
    </location>
</feature>
<dbReference type="Proteomes" id="UP000030748">
    <property type="component" value="Unassembled WGS sequence"/>
</dbReference>
<dbReference type="InterPro" id="IPR001005">
    <property type="entry name" value="SANT/Myb"/>
</dbReference>
<dbReference type="Pfam" id="PF00249">
    <property type="entry name" value="Myb_DNA-binding"/>
    <property type="match status" value="1"/>
</dbReference>
<dbReference type="GO" id="GO:0008270">
    <property type="term" value="F:zinc ion binding"/>
    <property type="evidence" value="ECO:0007669"/>
    <property type="project" value="UniProtKB-KW"/>
</dbReference>
<evidence type="ECO:0000259" key="7">
    <source>
        <dbReference type="PROSITE" id="PS50090"/>
    </source>
</evidence>
<comment type="subcellular location">
    <subcellularLocation>
        <location evidence="1">Nucleus</location>
    </subcellularLocation>
</comment>
<dbReference type="PROSITE" id="PS50090">
    <property type="entry name" value="MYB_LIKE"/>
    <property type="match status" value="1"/>
</dbReference>
<keyword evidence="3" id="KW-0238">DNA-binding</keyword>
<evidence type="ECO:0000313" key="12">
    <source>
        <dbReference type="Proteomes" id="UP000030748"/>
    </source>
</evidence>
<feature type="domain" description="Myb-like" evidence="7">
    <location>
        <begin position="127"/>
        <end position="179"/>
    </location>
</feature>
<dbReference type="SMART" id="SM00717">
    <property type="entry name" value="SANT"/>
    <property type="match status" value="1"/>
</dbReference>
<dbReference type="GO" id="GO:0003677">
    <property type="term" value="F:DNA binding"/>
    <property type="evidence" value="ECO:0007669"/>
    <property type="project" value="UniProtKB-KW"/>
</dbReference>
<dbReference type="EMBL" id="KI631019">
    <property type="protein sequence ID" value="EYU30648.1"/>
    <property type="molecule type" value="Genomic_DNA"/>
</dbReference>
<dbReference type="SUPFAM" id="SSF46689">
    <property type="entry name" value="Homeodomain-like"/>
    <property type="match status" value="1"/>
</dbReference>
<evidence type="ECO:0000256" key="6">
    <source>
        <dbReference type="PROSITE-ProRule" id="PRU00047"/>
    </source>
</evidence>
<dbReference type="InterPro" id="IPR052245">
    <property type="entry name" value="Plant_Stress_Dev_TF"/>
</dbReference>
<dbReference type="AlphaFoldDB" id="A0A022QTK8"/>
<keyword evidence="6" id="KW-0479">Metal-binding</keyword>
<dbReference type="eggNOG" id="ENOG502RPM1">
    <property type="taxonomic scope" value="Eukaryota"/>
</dbReference>
<evidence type="ECO:0000256" key="4">
    <source>
        <dbReference type="ARBA" id="ARBA00023163"/>
    </source>
</evidence>
<evidence type="ECO:0000259" key="8">
    <source>
        <dbReference type="PROSITE" id="PS50158"/>
    </source>
</evidence>
<dbReference type="PROSITE" id="PS51293">
    <property type="entry name" value="SANT"/>
    <property type="match status" value="1"/>
</dbReference>
<dbReference type="PROSITE" id="PS51294">
    <property type="entry name" value="HTH_MYB"/>
    <property type="match status" value="1"/>
</dbReference>
<dbReference type="InterPro" id="IPR009057">
    <property type="entry name" value="Homeodomain-like_sf"/>
</dbReference>
<keyword evidence="2" id="KW-0805">Transcription regulation</keyword>
<keyword evidence="5" id="KW-0539">Nucleus</keyword>